<evidence type="ECO:0000313" key="3">
    <source>
        <dbReference type="Proteomes" id="UP000756387"/>
    </source>
</evidence>
<sequence>MPRTDDSTALPRCLRSGLRAAALHLKQGQARGHVSPTLWSGTPGQEHDPWRTASFPDPSGPGRGSPDAGLRLEVALALAHLVTPTVAAPHFWVTRSGEPELWTSDHAWLAAVWSACGELDLPTSFAVVTRTGWLHVPSGCTHRWKRLRA</sequence>
<name>A0ABR9RNL3_9ACTN</name>
<dbReference type="RefSeq" id="WP_193636497.1">
    <property type="nucleotide sequence ID" value="NZ_JADCSA010000001.1"/>
</dbReference>
<dbReference type="EMBL" id="JADCSA010000001">
    <property type="protein sequence ID" value="MBE7323157.1"/>
    <property type="molecule type" value="Genomic_DNA"/>
</dbReference>
<gene>
    <name evidence="2" type="ORF">IEQ44_00640</name>
</gene>
<keyword evidence="3" id="KW-1185">Reference proteome</keyword>
<comment type="caution">
    <text evidence="2">The sequence shown here is derived from an EMBL/GenBank/DDBJ whole genome shotgun (WGS) entry which is preliminary data.</text>
</comment>
<evidence type="ECO:0000256" key="1">
    <source>
        <dbReference type="SAM" id="MobiDB-lite"/>
    </source>
</evidence>
<organism evidence="2 3">
    <name type="scientific">Nocardioides malaquae</name>
    <dbReference type="NCBI Taxonomy" id="2773426"/>
    <lineage>
        <taxon>Bacteria</taxon>
        <taxon>Bacillati</taxon>
        <taxon>Actinomycetota</taxon>
        <taxon>Actinomycetes</taxon>
        <taxon>Propionibacteriales</taxon>
        <taxon>Nocardioidaceae</taxon>
        <taxon>Nocardioides</taxon>
    </lineage>
</organism>
<reference evidence="2 3" key="1">
    <citation type="submission" date="2020-10" db="EMBL/GenBank/DDBJ databases">
        <title>Nocardioides sp. isolated from sludge.</title>
        <authorList>
            <person name="Zhang X."/>
        </authorList>
    </citation>
    <scope>NUCLEOTIDE SEQUENCE [LARGE SCALE GENOMIC DNA]</scope>
    <source>
        <strain evidence="2 3">Y6</strain>
    </source>
</reference>
<feature type="region of interest" description="Disordered" evidence="1">
    <location>
        <begin position="28"/>
        <end position="68"/>
    </location>
</feature>
<dbReference type="Proteomes" id="UP000756387">
    <property type="component" value="Unassembled WGS sequence"/>
</dbReference>
<evidence type="ECO:0000313" key="2">
    <source>
        <dbReference type="EMBL" id="MBE7323157.1"/>
    </source>
</evidence>
<accession>A0ABR9RNL3</accession>
<protein>
    <submittedName>
        <fullName evidence="2">Uncharacterized protein</fullName>
    </submittedName>
</protein>
<proteinExistence type="predicted"/>